<feature type="domain" description="POTRA" evidence="1">
    <location>
        <begin position="53"/>
        <end position="98"/>
    </location>
</feature>
<proteinExistence type="predicted"/>
<evidence type="ECO:0000313" key="2">
    <source>
        <dbReference type="EMBL" id="GAF93693.1"/>
    </source>
</evidence>
<organism evidence="2">
    <name type="scientific">marine sediment metagenome</name>
    <dbReference type="NCBI Taxonomy" id="412755"/>
    <lineage>
        <taxon>unclassified sequences</taxon>
        <taxon>metagenomes</taxon>
        <taxon>ecological metagenomes</taxon>
    </lineage>
</organism>
<dbReference type="InterPro" id="IPR010827">
    <property type="entry name" value="BamA/TamA_POTRA"/>
</dbReference>
<dbReference type="Gene3D" id="3.10.20.310">
    <property type="entry name" value="membrane protein fhac"/>
    <property type="match status" value="1"/>
</dbReference>
<accession>X0TJH7</accession>
<dbReference type="Pfam" id="PF07244">
    <property type="entry name" value="POTRA"/>
    <property type="match status" value="1"/>
</dbReference>
<gene>
    <name evidence="2" type="ORF">S01H1_21294</name>
</gene>
<comment type="caution">
    <text evidence="2">The sequence shown here is derived from an EMBL/GenBank/DDBJ whole genome shotgun (WGS) entry which is preliminary data.</text>
</comment>
<dbReference type="GO" id="GO:0019867">
    <property type="term" value="C:outer membrane"/>
    <property type="evidence" value="ECO:0007669"/>
    <property type="project" value="InterPro"/>
</dbReference>
<protein>
    <recommendedName>
        <fullName evidence="1">POTRA domain-containing protein</fullName>
    </recommendedName>
</protein>
<dbReference type="EMBL" id="BARS01011783">
    <property type="protein sequence ID" value="GAF93693.1"/>
    <property type="molecule type" value="Genomic_DNA"/>
</dbReference>
<feature type="non-terminal residue" evidence="2">
    <location>
        <position position="157"/>
    </location>
</feature>
<reference evidence="2" key="1">
    <citation type="journal article" date="2014" name="Front. Microbiol.">
        <title>High frequency of phylogenetically diverse reductive dehalogenase-homologous genes in deep subseafloor sedimentary metagenomes.</title>
        <authorList>
            <person name="Kawai M."/>
            <person name="Futagami T."/>
            <person name="Toyoda A."/>
            <person name="Takaki Y."/>
            <person name="Nishi S."/>
            <person name="Hori S."/>
            <person name="Arai W."/>
            <person name="Tsubouchi T."/>
            <person name="Morono Y."/>
            <person name="Uchiyama I."/>
            <person name="Ito T."/>
            <person name="Fujiyama A."/>
            <person name="Inagaki F."/>
            <person name="Takami H."/>
        </authorList>
    </citation>
    <scope>NUCLEOTIDE SEQUENCE</scope>
    <source>
        <strain evidence="2">Expedition CK06-06</strain>
    </source>
</reference>
<name>X0TJH7_9ZZZZ</name>
<dbReference type="AlphaFoldDB" id="X0TJH7"/>
<evidence type="ECO:0000259" key="1">
    <source>
        <dbReference type="Pfam" id="PF07244"/>
    </source>
</evidence>
<sequence>MFPLLGLLILAQLSPVHCNCPGWTCEISGLEKDGWETCAICFQWLSTNEEETQSERFAKMAKALKHNYRVVGYLDAKVEYEANPQGKDVDLLITIHEGPHYMIRQIILEGVPDATPSELKELHSELLIETQTECNPTFAEVSARRLLNTGLVESVTF</sequence>